<evidence type="ECO:0000313" key="2">
    <source>
        <dbReference type="Proteomes" id="UP001193748"/>
    </source>
</evidence>
<gene>
    <name evidence="1" type="ORF">B0H41_002546</name>
</gene>
<accession>A0AAX0B113</accession>
<dbReference type="EMBL" id="JABSWW010000001">
    <property type="protein sequence ID" value="NRT88867.1"/>
    <property type="molecule type" value="Genomic_DNA"/>
</dbReference>
<dbReference type="Proteomes" id="UP001193748">
    <property type="component" value="Unassembled WGS sequence"/>
</dbReference>
<evidence type="ECO:0000313" key="1">
    <source>
        <dbReference type="EMBL" id="NRT88867.1"/>
    </source>
</evidence>
<dbReference type="AlphaFoldDB" id="A0AAX0B113"/>
<comment type="caution">
    <text evidence="1">The sequence shown here is derived from an EMBL/GenBank/DDBJ whole genome shotgun (WGS) entry which is preliminary data.</text>
</comment>
<dbReference type="RefSeq" id="WP_173710994.1">
    <property type="nucleotide sequence ID" value="NZ_JABSWW010000001.1"/>
</dbReference>
<proteinExistence type="predicted"/>
<reference evidence="1" key="1">
    <citation type="submission" date="2020-05" db="EMBL/GenBank/DDBJ databases">
        <authorList>
            <person name="Brown S."/>
            <person name="Huntemann M."/>
            <person name="Clum A."/>
            <person name="Spunde A."/>
            <person name="Palaniappan K."/>
            <person name="Ritter S."/>
            <person name="Mikhailova N."/>
            <person name="Chen I.-M."/>
            <person name="Stamatis D."/>
            <person name="Reddy T."/>
            <person name="O'Malley R."/>
            <person name="Daum C."/>
            <person name="Shapiro N."/>
            <person name="Ivanova N."/>
            <person name="Kyrpides N."/>
            <person name="Woyke T."/>
        </authorList>
    </citation>
    <scope>NUCLEOTIDE SEQUENCE</scope>
    <source>
        <strain evidence="1">DJ080</strain>
    </source>
</reference>
<reference evidence="1" key="2">
    <citation type="journal article" date="2022" name="Nat. Biotechnol.">
        <title>Carbon-negative production of acetone and isopropanol by gas fermentation at industrial pilot scale.</title>
        <authorList>
            <person name="Liew F.E."/>
            <person name="Nogle R."/>
            <person name="Abdalla T."/>
            <person name="Rasor B.J."/>
            <person name="Canter C."/>
            <person name="Jensen R.O."/>
            <person name="Wang L."/>
            <person name="Strutz J."/>
            <person name="Chirania P."/>
            <person name="De Tissera S."/>
            <person name="Mueller A.P."/>
            <person name="Ruan Z."/>
            <person name="Gao A."/>
            <person name="Tran L."/>
            <person name="Engle N.L."/>
            <person name="Bromley J.C."/>
            <person name="Daniell J."/>
            <person name="Conrado R."/>
            <person name="Tschaplinski T.J."/>
            <person name="Giannone R.J."/>
            <person name="Hettich R.L."/>
            <person name="Karim A.S."/>
            <person name="Simpson S.D."/>
            <person name="Brown S.D."/>
            <person name="Leang C."/>
            <person name="Jewett M.C."/>
            <person name="Kopke M."/>
        </authorList>
    </citation>
    <scope>NUCLEOTIDE SEQUENCE</scope>
    <source>
        <strain evidence="1">DJ080</strain>
    </source>
</reference>
<organism evidence="1 2">
    <name type="scientific">Clostridium beijerinckii</name>
    <name type="common">Clostridium MP</name>
    <dbReference type="NCBI Taxonomy" id="1520"/>
    <lineage>
        <taxon>Bacteria</taxon>
        <taxon>Bacillati</taxon>
        <taxon>Bacillota</taxon>
        <taxon>Clostridia</taxon>
        <taxon>Eubacteriales</taxon>
        <taxon>Clostridiaceae</taxon>
        <taxon>Clostridium</taxon>
    </lineage>
</organism>
<protein>
    <submittedName>
        <fullName evidence="1">Uncharacterized protein</fullName>
    </submittedName>
</protein>
<name>A0AAX0B113_CLOBE</name>
<sequence>MNIKRYNLSQNNIKTTKMIINSKSKINCEGKINGGVSMLTLSQIREKNRTATSLLGSDIKEQNYSDELIKQCKQEFETFVKPIRNRVVSRMLGENNSEV</sequence>